<feature type="compositionally biased region" description="Basic and acidic residues" evidence="1">
    <location>
        <begin position="256"/>
        <end position="271"/>
    </location>
</feature>
<dbReference type="RefSeq" id="XP_064668499.1">
    <property type="nucleotide sequence ID" value="XM_064817898.1"/>
</dbReference>
<evidence type="ECO:0000256" key="1">
    <source>
        <dbReference type="SAM" id="MobiDB-lite"/>
    </source>
</evidence>
<reference evidence="2" key="1">
    <citation type="journal article" date="2023" name="Mol. Phylogenet. Evol.">
        <title>Genome-scale phylogeny and comparative genomics of the fungal order Sordariales.</title>
        <authorList>
            <person name="Hensen N."/>
            <person name="Bonometti L."/>
            <person name="Westerberg I."/>
            <person name="Brannstrom I.O."/>
            <person name="Guillou S."/>
            <person name="Cros-Aarteil S."/>
            <person name="Calhoun S."/>
            <person name="Haridas S."/>
            <person name="Kuo A."/>
            <person name="Mondo S."/>
            <person name="Pangilinan J."/>
            <person name="Riley R."/>
            <person name="LaButti K."/>
            <person name="Andreopoulos B."/>
            <person name="Lipzen A."/>
            <person name="Chen C."/>
            <person name="Yan M."/>
            <person name="Daum C."/>
            <person name="Ng V."/>
            <person name="Clum A."/>
            <person name="Steindorff A."/>
            <person name="Ohm R.A."/>
            <person name="Martin F."/>
            <person name="Silar P."/>
            <person name="Natvig D.O."/>
            <person name="Lalanne C."/>
            <person name="Gautier V."/>
            <person name="Ament-Velasquez S.L."/>
            <person name="Kruys A."/>
            <person name="Hutchinson M.I."/>
            <person name="Powell A.J."/>
            <person name="Barry K."/>
            <person name="Miller A.N."/>
            <person name="Grigoriev I.V."/>
            <person name="Debuchy R."/>
            <person name="Gladieux P."/>
            <person name="Hiltunen Thoren M."/>
            <person name="Johannesson H."/>
        </authorList>
    </citation>
    <scope>NUCLEOTIDE SEQUENCE</scope>
    <source>
        <strain evidence="2">CBS 508.74</strain>
    </source>
</reference>
<name>A0AAN6QMN3_9PEZI</name>
<comment type="caution">
    <text evidence="2">The sequence shown here is derived from an EMBL/GenBank/DDBJ whole genome shotgun (WGS) entry which is preliminary data.</text>
</comment>
<evidence type="ECO:0000313" key="3">
    <source>
        <dbReference type="Proteomes" id="UP001302812"/>
    </source>
</evidence>
<dbReference type="EMBL" id="MU853348">
    <property type="protein sequence ID" value="KAK4110929.1"/>
    <property type="molecule type" value="Genomic_DNA"/>
</dbReference>
<evidence type="ECO:0000313" key="2">
    <source>
        <dbReference type="EMBL" id="KAK4110929.1"/>
    </source>
</evidence>
<dbReference type="GeneID" id="89942023"/>
<feature type="compositionally biased region" description="Basic residues" evidence="1">
    <location>
        <begin position="246"/>
        <end position="255"/>
    </location>
</feature>
<sequence>MIQLDHRSRRRSLSRTHIEYMFDWSDDMRDTVDPRSASVRDKPLQHRRRKRQFAIPCANCAEASHRTADCIAPCGHCGAPNPHRGLKRARADWAEAIPSYKLRVHQNPHIASQCPVAPRNRCKCVPFPTFHTAARCGIPCRRDCGGQIFNKQHPNAMNCRSRCCMCGLRGHSGRECRLRRCRCGGAHLGQDCSWNPTCRVPGCDRFHCGIHCRECGSTEKPFIGFRCTKCLGFEESPRELSEQGKGRRRRARKRANNREPEGEEEEKRGCNDENGPPIKDETASPTATTAFTPSSPIVLPPTGNEKQVKSIFSDPRQAKDPGRVNR</sequence>
<feature type="compositionally biased region" description="Basic and acidic residues" evidence="1">
    <location>
        <begin position="316"/>
        <end position="326"/>
    </location>
</feature>
<feature type="region of interest" description="Disordered" evidence="1">
    <location>
        <begin position="241"/>
        <end position="326"/>
    </location>
</feature>
<dbReference type="AlphaFoldDB" id="A0AAN6QMN3"/>
<protein>
    <submittedName>
        <fullName evidence="2">Uncharacterized protein</fullName>
    </submittedName>
</protein>
<accession>A0AAN6QMN3</accession>
<proteinExistence type="predicted"/>
<keyword evidence="3" id="KW-1185">Reference proteome</keyword>
<gene>
    <name evidence="2" type="ORF">N656DRAFT_799647</name>
</gene>
<reference evidence="2" key="2">
    <citation type="submission" date="2023-05" db="EMBL/GenBank/DDBJ databases">
        <authorList>
            <consortium name="Lawrence Berkeley National Laboratory"/>
            <person name="Steindorff A."/>
            <person name="Hensen N."/>
            <person name="Bonometti L."/>
            <person name="Westerberg I."/>
            <person name="Brannstrom I.O."/>
            <person name="Guillou S."/>
            <person name="Cros-Aarteil S."/>
            <person name="Calhoun S."/>
            <person name="Haridas S."/>
            <person name="Kuo A."/>
            <person name="Mondo S."/>
            <person name="Pangilinan J."/>
            <person name="Riley R."/>
            <person name="Labutti K."/>
            <person name="Andreopoulos B."/>
            <person name="Lipzen A."/>
            <person name="Chen C."/>
            <person name="Yanf M."/>
            <person name="Daum C."/>
            <person name="Ng V."/>
            <person name="Clum A."/>
            <person name="Ohm R."/>
            <person name="Martin F."/>
            <person name="Silar P."/>
            <person name="Natvig D."/>
            <person name="Lalanne C."/>
            <person name="Gautier V."/>
            <person name="Ament-Velasquez S.L."/>
            <person name="Kruys A."/>
            <person name="Hutchinson M.I."/>
            <person name="Powell A.J."/>
            <person name="Barry K."/>
            <person name="Miller A.N."/>
            <person name="Grigoriev I.V."/>
            <person name="Debuchy R."/>
            <person name="Gladieux P."/>
            <person name="Thoren M.H."/>
            <person name="Johannesson H."/>
        </authorList>
    </citation>
    <scope>NUCLEOTIDE SEQUENCE</scope>
    <source>
        <strain evidence="2">CBS 508.74</strain>
    </source>
</reference>
<dbReference type="Proteomes" id="UP001302812">
    <property type="component" value="Unassembled WGS sequence"/>
</dbReference>
<organism evidence="2 3">
    <name type="scientific">Canariomyces notabilis</name>
    <dbReference type="NCBI Taxonomy" id="2074819"/>
    <lineage>
        <taxon>Eukaryota</taxon>
        <taxon>Fungi</taxon>
        <taxon>Dikarya</taxon>
        <taxon>Ascomycota</taxon>
        <taxon>Pezizomycotina</taxon>
        <taxon>Sordariomycetes</taxon>
        <taxon>Sordariomycetidae</taxon>
        <taxon>Sordariales</taxon>
        <taxon>Chaetomiaceae</taxon>
        <taxon>Canariomyces</taxon>
    </lineage>
</organism>
<feature type="compositionally biased region" description="Low complexity" evidence="1">
    <location>
        <begin position="283"/>
        <end position="296"/>
    </location>
</feature>